<keyword evidence="2" id="KW-1185">Reference proteome</keyword>
<dbReference type="EMBL" id="CP034235">
    <property type="protein sequence ID" value="QGQ96453.1"/>
    <property type="molecule type" value="Genomic_DNA"/>
</dbReference>
<dbReference type="InterPro" id="IPR036388">
    <property type="entry name" value="WH-like_DNA-bd_sf"/>
</dbReference>
<evidence type="ECO:0000313" key="2">
    <source>
        <dbReference type="Proteomes" id="UP000426246"/>
    </source>
</evidence>
<dbReference type="InterPro" id="IPR036390">
    <property type="entry name" value="WH_DNA-bd_sf"/>
</dbReference>
<sequence>MNSDFTIAVHSLSYLAHLPTQSAPSDRIAQSVSVHPVRVRKILSLLCKQGYINSKEGAKGGFELNCKPEDVTLNELYLLTSEGTLKPKFPNPNKQCLIGANIENAMDGIFDALENQVGNYLLNYTIADILERVQAEASL</sequence>
<dbReference type="GO" id="GO:0005829">
    <property type="term" value="C:cytosol"/>
    <property type="evidence" value="ECO:0007669"/>
    <property type="project" value="TreeGrafter"/>
</dbReference>
<dbReference type="RefSeq" id="WP_155701490.1">
    <property type="nucleotide sequence ID" value="NZ_CP034235.1"/>
</dbReference>
<dbReference type="SUPFAM" id="SSF46785">
    <property type="entry name" value="Winged helix' DNA-binding domain"/>
    <property type="match status" value="1"/>
</dbReference>
<dbReference type="PANTHER" id="PTHR33221:SF15">
    <property type="entry name" value="HTH-TYPE TRANSCRIPTIONAL REGULATOR YWGB-RELATED"/>
    <property type="match status" value="1"/>
</dbReference>
<dbReference type="Proteomes" id="UP000426246">
    <property type="component" value="Chromosome"/>
</dbReference>
<dbReference type="GO" id="GO:0003700">
    <property type="term" value="F:DNA-binding transcription factor activity"/>
    <property type="evidence" value="ECO:0007669"/>
    <property type="project" value="TreeGrafter"/>
</dbReference>
<dbReference type="InterPro" id="IPR000944">
    <property type="entry name" value="Tscrpt_reg_Rrf2"/>
</dbReference>
<dbReference type="Gene3D" id="1.10.10.10">
    <property type="entry name" value="Winged helix-like DNA-binding domain superfamily/Winged helix DNA-binding domain"/>
    <property type="match status" value="1"/>
</dbReference>
<protein>
    <submittedName>
        <fullName evidence="1">Rrf2 family transcriptional regulator</fullName>
    </submittedName>
</protein>
<accession>A0A6B8RLN7</accession>
<reference evidence="2" key="1">
    <citation type="submission" date="2018-11" db="EMBL/GenBank/DDBJ databases">
        <title>Complete genome sequence of Paenibacillus sp. ML311-T8.</title>
        <authorList>
            <person name="Nam Y.-D."/>
            <person name="Kang J."/>
            <person name="Chung W.-H."/>
            <person name="Park Y.S."/>
        </authorList>
    </citation>
    <scope>NUCLEOTIDE SEQUENCE [LARGE SCALE GENOMIC DNA]</scope>
    <source>
        <strain evidence="2">ML311-T8</strain>
    </source>
</reference>
<dbReference type="OrthoDB" id="3242805at2"/>
<dbReference type="Pfam" id="PF02082">
    <property type="entry name" value="Rrf2"/>
    <property type="match status" value="1"/>
</dbReference>
<dbReference type="PANTHER" id="PTHR33221">
    <property type="entry name" value="WINGED HELIX-TURN-HELIX TRANSCRIPTIONAL REGULATOR, RRF2 FAMILY"/>
    <property type="match status" value="1"/>
</dbReference>
<evidence type="ECO:0000313" key="1">
    <source>
        <dbReference type="EMBL" id="QGQ96453.1"/>
    </source>
</evidence>
<gene>
    <name evidence="1" type="ORF">EHS13_16960</name>
</gene>
<name>A0A6B8RLN7_9BACL</name>
<organism evidence="1 2">
    <name type="scientific">Paenibacillus psychroresistens</name>
    <dbReference type="NCBI Taxonomy" id="1778678"/>
    <lineage>
        <taxon>Bacteria</taxon>
        <taxon>Bacillati</taxon>
        <taxon>Bacillota</taxon>
        <taxon>Bacilli</taxon>
        <taxon>Bacillales</taxon>
        <taxon>Paenibacillaceae</taxon>
        <taxon>Paenibacillus</taxon>
    </lineage>
</organism>
<dbReference type="PROSITE" id="PS51197">
    <property type="entry name" value="HTH_RRF2_2"/>
    <property type="match status" value="1"/>
</dbReference>
<dbReference type="InterPro" id="IPR030489">
    <property type="entry name" value="TR_Rrf2-type_CS"/>
</dbReference>
<dbReference type="KEGG" id="ppsc:EHS13_16960"/>
<dbReference type="PROSITE" id="PS01332">
    <property type="entry name" value="HTH_RRF2_1"/>
    <property type="match status" value="1"/>
</dbReference>
<dbReference type="AlphaFoldDB" id="A0A6B8RLN7"/>
<proteinExistence type="predicted"/>